<evidence type="ECO:0000256" key="1">
    <source>
        <dbReference type="SAM" id="MobiDB-lite"/>
    </source>
</evidence>
<comment type="caution">
    <text evidence="2">The sequence shown here is derived from an EMBL/GenBank/DDBJ whole genome shotgun (WGS) entry which is preliminary data.</text>
</comment>
<reference evidence="2 3" key="1">
    <citation type="submission" date="2024-01" db="EMBL/GenBank/DDBJ databases">
        <title>A draft genome for the cacao thread blight pathogen Marasmiellus scandens.</title>
        <authorList>
            <person name="Baruah I.K."/>
            <person name="Leung J."/>
            <person name="Bukari Y."/>
            <person name="Amoako-Attah I."/>
            <person name="Meinhardt L.W."/>
            <person name="Bailey B.A."/>
            <person name="Cohen S.P."/>
        </authorList>
    </citation>
    <scope>NUCLEOTIDE SEQUENCE [LARGE SCALE GENOMIC DNA]</scope>
    <source>
        <strain evidence="2 3">GH-19</strain>
    </source>
</reference>
<feature type="compositionally biased region" description="Basic residues" evidence="1">
    <location>
        <begin position="1"/>
        <end position="14"/>
    </location>
</feature>
<sequence length="455" mass="51590">MADVRKIKKKKKGSVKQEEVDSSHLNLRVAGGTQRKSVSTLSDSSESDSPLRRRVAESAPAQSDDSPQPPAKRLKPNPSRPNDQSITVERPTTSPTNEISPSQTMPAPAGSPQGQRNNKYQRHEKHWYPDGNIIVRISSVQFRLFQGILARHSGWFRNAVFGKDKPDTAQEVYEGLPVHVLSGMVRLKDFETLLDALDNAVTYVNNPPTFLVVASIFRASTVLDFTDLKTYARRVLEEKWAPPPDLKPTGSEQNEEADQDADEDGNIDISKLLTYNPYPSTTILLSRDFSLPSVMPRAMYELVTMDQFGLDEVTEEDVDEEQEDENGTMRRPKLPEVEYHRLIRAREKLVSLWMNDILKPPKVDHLARPEPTACVADNPERDAALHSQTVLSSPQIGEEPIFQSYIYDPFAGLNKIMKLDWEAKGYCEQCVKEKKRAWKGMMRRWWKGFEEAVQA</sequence>
<dbReference type="EMBL" id="JBANRG010000001">
    <property type="protein sequence ID" value="KAK7472110.1"/>
    <property type="molecule type" value="Genomic_DNA"/>
</dbReference>
<dbReference type="Proteomes" id="UP001498398">
    <property type="component" value="Unassembled WGS sequence"/>
</dbReference>
<proteinExistence type="predicted"/>
<accession>A0ABR1K3H0</accession>
<feature type="compositionally biased region" description="Low complexity" evidence="1">
    <location>
        <begin position="37"/>
        <end position="48"/>
    </location>
</feature>
<feature type="region of interest" description="Disordered" evidence="1">
    <location>
        <begin position="241"/>
        <end position="265"/>
    </location>
</feature>
<feature type="compositionally biased region" description="Acidic residues" evidence="1">
    <location>
        <begin position="253"/>
        <end position="265"/>
    </location>
</feature>
<name>A0ABR1K3H0_9AGAR</name>
<feature type="region of interest" description="Disordered" evidence="1">
    <location>
        <begin position="1"/>
        <end position="120"/>
    </location>
</feature>
<evidence type="ECO:0000313" key="2">
    <source>
        <dbReference type="EMBL" id="KAK7472110.1"/>
    </source>
</evidence>
<feature type="compositionally biased region" description="Polar residues" evidence="1">
    <location>
        <begin position="80"/>
        <end position="105"/>
    </location>
</feature>
<keyword evidence="3" id="KW-1185">Reference proteome</keyword>
<gene>
    <name evidence="2" type="ORF">VKT23_000230</name>
</gene>
<protein>
    <recommendedName>
        <fullName evidence="4">BTB domain-containing protein</fullName>
    </recommendedName>
</protein>
<evidence type="ECO:0000313" key="3">
    <source>
        <dbReference type="Proteomes" id="UP001498398"/>
    </source>
</evidence>
<evidence type="ECO:0008006" key="4">
    <source>
        <dbReference type="Google" id="ProtNLM"/>
    </source>
</evidence>
<organism evidence="2 3">
    <name type="scientific">Marasmiellus scandens</name>
    <dbReference type="NCBI Taxonomy" id="2682957"/>
    <lineage>
        <taxon>Eukaryota</taxon>
        <taxon>Fungi</taxon>
        <taxon>Dikarya</taxon>
        <taxon>Basidiomycota</taxon>
        <taxon>Agaricomycotina</taxon>
        <taxon>Agaricomycetes</taxon>
        <taxon>Agaricomycetidae</taxon>
        <taxon>Agaricales</taxon>
        <taxon>Marasmiineae</taxon>
        <taxon>Omphalotaceae</taxon>
        <taxon>Marasmiellus</taxon>
    </lineage>
</organism>